<gene>
    <name evidence="1" type="ORF">HPK16_11850</name>
</gene>
<reference evidence="1 2" key="1">
    <citation type="submission" date="2020-05" db="EMBL/GenBank/DDBJ databases">
        <authorList>
            <person name="Carlin C.R."/>
        </authorList>
    </citation>
    <scope>NUCLEOTIDE SEQUENCE [LARGE SCALE GENOMIC DNA]</scope>
    <source>
        <strain evidence="1 2">FSL W9-0585</strain>
    </source>
</reference>
<evidence type="ECO:0000313" key="1">
    <source>
        <dbReference type="EMBL" id="MBA3927039.1"/>
    </source>
</evidence>
<reference evidence="1 2" key="2">
    <citation type="submission" date="2020-08" db="EMBL/GenBank/DDBJ databases">
        <title>Listeria ohnekaius sp. nov. and Listeria portnoyii sp. nov. isolated from non-agricultural and natural environments.</title>
        <authorList>
            <person name="Weller D."/>
            <person name="Belias A.M."/>
            <person name="Liao J."/>
            <person name="Guo S."/>
            <person name="Orsi R.H."/>
            <person name="Wiedmann M."/>
        </authorList>
    </citation>
    <scope>NUCLEOTIDE SEQUENCE [LARGE SCALE GENOMIC DNA]</scope>
    <source>
        <strain evidence="1 2">FSL W9-0585</strain>
    </source>
</reference>
<accession>A0A7W1T7T9</accession>
<dbReference type="EMBL" id="JABJVM010000013">
    <property type="protein sequence ID" value="MBA3927039.1"/>
    <property type="molecule type" value="Genomic_DNA"/>
</dbReference>
<sequence>MRIKAMLFIGIIVVGILLFGNSSKAEVFLPYRSATPQIELMDETSTYPVFWKNTLNTAISTWNNSKTKVSIRKTSASLNKFKVITSSYAWYGMCTSYLNSKKQTVGYVI</sequence>
<dbReference type="AlphaFoldDB" id="A0A7W1T7T9"/>
<organism evidence="1 2">
    <name type="scientific">Listeria rustica</name>
    <dbReference type="NCBI Taxonomy" id="2713503"/>
    <lineage>
        <taxon>Bacteria</taxon>
        <taxon>Bacillati</taxon>
        <taxon>Bacillota</taxon>
        <taxon>Bacilli</taxon>
        <taxon>Bacillales</taxon>
        <taxon>Listeriaceae</taxon>
        <taxon>Listeria</taxon>
    </lineage>
</organism>
<protein>
    <submittedName>
        <fullName evidence="1">Uncharacterized protein</fullName>
    </submittedName>
</protein>
<dbReference type="RefSeq" id="WP_181677158.1">
    <property type="nucleotide sequence ID" value="NZ_JABJVM010000013.1"/>
</dbReference>
<keyword evidence="2" id="KW-1185">Reference proteome</keyword>
<dbReference type="Proteomes" id="UP000548787">
    <property type="component" value="Unassembled WGS sequence"/>
</dbReference>
<evidence type="ECO:0000313" key="2">
    <source>
        <dbReference type="Proteomes" id="UP000548787"/>
    </source>
</evidence>
<comment type="caution">
    <text evidence="1">The sequence shown here is derived from an EMBL/GenBank/DDBJ whole genome shotgun (WGS) entry which is preliminary data.</text>
</comment>
<name>A0A7W1T7T9_9LIST</name>
<proteinExistence type="predicted"/>